<proteinExistence type="predicted"/>
<organism evidence="1">
    <name type="scientific">marine sediment metagenome</name>
    <dbReference type="NCBI Taxonomy" id="412755"/>
    <lineage>
        <taxon>unclassified sequences</taxon>
        <taxon>metagenomes</taxon>
        <taxon>ecological metagenomes</taxon>
    </lineage>
</organism>
<dbReference type="AlphaFoldDB" id="X1G5K4"/>
<dbReference type="EMBL" id="BARU01009424">
    <property type="protein sequence ID" value="GAH36844.1"/>
    <property type="molecule type" value="Genomic_DNA"/>
</dbReference>
<comment type="caution">
    <text evidence="1">The sequence shown here is derived from an EMBL/GenBank/DDBJ whole genome shotgun (WGS) entry which is preliminary data.</text>
</comment>
<evidence type="ECO:0000313" key="1">
    <source>
        <dbReference type="EMBL" id="GAH36844.1"/>
    </source>
</evidence>
<name>X1G5K4_9ZZZZ</name>
<reference evidence="1" key="1">
    <citation type="journal article" date="2014" name="Front. Microbiol.">
        <title>High frequency of phylogenetically diverse reductive dehalogenase-homologous genes in deep subseafloor sedimentary metagenomes.</title>
        <authorList>
            <person name="Kawai M."/>
            <person name="Futagami T."/>
            <person name="Toyoda A."/>
            <person name="Takaki Y."/>
            <person name="Nishi S."/>
            <person name="Hori S."/>
            <person name="Arai W."/>
            <person name="Tsubouchi T."/>
            <person name="Morono Y."/>
            <person name="Uchiyama I."/>
            <person name="Ito T."/>
            <person name="Fujiyama A."/>
            <person name="Inagaki F."/>
            <person name="Takami H."/>
        </authorList>
    </citation>
    <scope>NUCLEOTIDE SEQUENCE</scope>
    <source>
        <strain evidence="1">Expedition CK06-06</strain>
    </source>
</reference>
<sequence>MNVMLNIKERQLRGVLEELERIGRGVDVAVNIKEDEFKEEKGE</sequence>
<accession>X1G5K4</accession>
<protein>
    <submittedName>
        <fullName evidence="1">Uncharacterized protein</fullName>
    </submittedName>
</protein>
<gene>
    <name evidence="1" type="ORF">S03H2_18187</name>
</gene>